<proteinExistence type="predicted"/>
<keyword evidence="1" id="KW-1133">Transmembrane helix</keyword>
<evidence type="ECO:0000313" key="2">
    <source>
        <dbReference type="EMBL" id="DAF57482.1"/>
    </source>
</evidence>
<reference evidence="2" key="1">
    <citation type="journal article" date="2021" name="Proc. Natl. Acad. Sci. U.S.A.">
        <title>A Catalog of Tens of Thousands of Viruses from Human Metagenomes Reveals Hidden Associations with Chronic Diseases.</title>
        <authorList>
            <person name="Tisza M.J."/>
            <person name="Buck C.B."/>
        </authorList>
    </citation>
    <scope>NUCLEOTIDE SEQUENCE</scope>
    <source>
        <strain evidence="2">CtqfO1</strain>
    </source>
</reference>
<keyword evidence="1" id="KW-0472">Membrane</keyword>
<dbReference type="EMBL" id="BK032734">
    <property type="protein sequence ID" value="DAF57482.1"/>
    <property type="molecule type" value="Genomic_DNA"/>
</dbReference>
<keyword evidence="1" id="KW-0812">Transmembrane</keyword>
<evidence type="ECO:0000256" key="1">
    <source>
        <dbReference type="SAM" id="Phobius"/>
    </source>
</evidence>
<sequence length="84" mass="9343">MATMILSVIFVFASTYLFKNKKYILGLVSFLIGGAFALFTQNPPSVVFLALLIAWFTTPVKPTKATKKSPVGGFRKPTMSYMMR</sequence>
<name>A0A8S5T3X9_9CAUD</name>
<accession>A0A8S5T3X9</accession>
<organism evidence="2">
    <name type="scientific">Myoviridae sp. ctqfO1</name>
    <dbReference type="NCBI Taxonomy" id="2827710"/>
    <lineage>
        <taxon>Viruses</taxon>
        <taxon>Duplodnaviria</taxon>
        <taxon>Heunggongvirae</taxon>
        <taxon>Uroviricota</taxon>
        <taxon>Caudoviricetes</taxon>
    </lineage>
</organism>
<feature type="transmembrane region" description="Helical" evidence="1">
    <location>
        <begin position="23"/>
        <end position="56"/>
    </location>
</feature>
<protein>
    <submittedName>
        <fullName evidence="2">Uncharacterized protein</fullName>
    </submittedName>
</protein>